<accession>A0A0B1ZLG2</accession>
<reference evidence="2 3" key="1">
    <citation type="submission" date="2014-10" db="EMBL/GenBank/DDBJ databases">
        <title>Genome sequence of Novosphingobium malaysiense MUSC 273(T).</title>
        <authorList>
            <person name="Lee L.-H."/>
        </authorList>
    </citation>
    <scope>NUCLEOTIDE SEQUENCE [LARGE SCALE GENOMIC DNA]</scope>
    <source>
        <strain evidence="2 3">MUSC 273</strain>
    </source>
</reference>
<keyword evidence="3" id="KW-1185">Reference proteome</keyword>
<evidence type="ECO:0000313" key="3">
    <source>
        <dbReference type="Proteomes" id="UP000031057"/>
    </source>
</evidence>
<dbReference type="Pfam" id="PF11790">
    <property type="entry name" value="Glyco_hydro_cc"/>
    <property type="match status" value="1"/>
</dbReference>
<dbReference type="Gene3D" id="3.20.20.80">
    <property type="entry name" value="Glycosidases"/>
    <property type="match status" value="1"/>
</dbReference>
<organism evidence="2 3">
    <name type="scientific">Novosphingobium malaysiense</name>
    <dbReference type="NCBI Taxonomy" id="1348853"/>
    <lineage>
        <taxon>Bacteria</taxon>
        <taxon>Pseudomonadati</taxon>
        <taxon>Pseudomonadota</taxon>
        <taxon>Alphaproteobacteria</taxon>
        <taxon>Sphingomonadales</taxon>
        <taxon>Sphingomonadaceae</taxon>
        <taxon>Novosphingobium</taxon>
    </lineage>
</organism>
<proteinExistence type="predicted"/>
<sequence>MAALTNAACEEIRSIDPNVSIISPSITLGGIDFFRHYFQSVDKSCIDIVSIHYYINNNNNKDGFDKPSIRFLKRVKELMRKVGLSDRPIWNTEFGVACSAGKNGCMSPSTEQIEAGRLSLFRYLFIMAAENVQSASYYFWERRPPATPFAMTRDHRLRLSKNAAIYKKIMNMLQEAVITQAYEKNGVYVVCIQKRTKRYAAIWSGSSNASLSIPEKWNYHSYINLLDGNSLIPSHSSLEIPGNSLVIAQN</sequence>
<protein>
    <recommendedName>
        <fullName evidence="1">Asl1-like glycosyl hydrolase catalytic domain-containing protein</fullName>
    </recommendedName>
</protein>
<name>A0A0B1ZLG2_9SPHN</name>
<dbReference type="InterPro" id="IPR017853">
    <property type="entry name" value="GH"/>
</dbReference>
<evidence type="ECO:0000313" key="2">
    <source>
        <dbReference type="EMBL" id="KHK90023.1"/>
    </source>
</evidence>
<evidence type="ECO:0000259" key="1">
    <source>
        <dbReference type="Pfam" id="PF11790"/>
    </source>
</evidence>
<feature type="domain" description="Asl1-like glycosyl hydrolase catalytic" evidence="1">
    <location>
        <begin position="17"/>
        <end position="109"/>
    </location>
</feature>
<dbReference type="EMBL" id="JTDI01000006">
    <property type="protein sequence ID" value="KHK90023.1"/>
    <property type="molecule type" value="Genomic_DNA"/>
</dbReference>
<gene>
    <name evidence="2" type="ORF">LK12_19265</name>
</gene>
<dbReference type="Proteomes" id="UP000031057">
    <property type="component" value="Unassembled WGS sequence"/>
</dbReference>
<dbReference type="InterPro" id="IPR024655">
    <property type="entry name" value="Asl1_glyco_hydro_catalytic"/>
</dbReference>
<dbReference type="STRING" id="1348853.LK12_19265"/>
<dbReference type="AlphaFoldDB" id="A0A0B1ZLG2"/>
<comment type="caution">
    <text evidence="2">The sequence shown here is derived from an EMBL/GenBank/DDBJ whole genome shotgun (WGS) entry which is preliminary data.</text>
</comment>
<dbReference type="SUPFAM" id="SSF51445">
    <property type="entry name" value="(Trans)glycosidases"/>
    <property type="match status" value="1"/>
</dbReference>